<dbReference type="Pfam" id="PF13469">
    <property type="entry name" value="Sulfotransfer_3"/>
    <property type="match status" value="1"/>
</dbReference>
<dbReference type="PANTHER" id="PTHR36451:SF1">
    <property type="entry name" value="OMEGA-HYDROXY-BETA-DIHYDROMENAQUINONE-9 SULFOTRANSFERASE STF3"/>
    <property type="match status" value="1"/>
</dbReference>
<dbReference type="Gene3D" id="3.40.50.300">
    <property type="entry name" value="P-loop containing nucleotide triphosphate hydrolases"/>
    <property type="match status" value="1"/>
</dbReference>
<evidence type="ECO:0000313" key="1">
    <source>
        <dbReference type="EMBL" id="CAF1075483.1"/>
    </source>
</evidence>
<dbReference type="EMBL" id="CAJOBA010008908">
    <property type="protein sequence ID" value="CAF3839276.1"/>
    <property type="molecule type" value="Genomic_DNA"/>
</dbReference>
<dbReference type="AlphaFoldDB" id="A0A8S2K563"/>
<dbReference type="PANTHER" id="PTHR36451">
    <property type="entry name" value="PAPS-DEPENDENT SULFOTRANSFERASE STF3"/>
    <property type="match status" value="1"/>
</dbReference>
<dbReference type="Proteomes" id="UP000682733">
    <property type="component" value="Unassembled WGS sequence"/>
</dbReference>
<gene>
    <name evidence="1" type="ORF">OVA965_LOCUS18107</name>
    <name evidence="2" type="ORF">TMI583_LOCUS18117</name>
</gene>
<accession>A0A8S2K563</accession>
<sequence>MDKLFGRASEIASYHAIFPIEEDVYILRQAGLGTFYIAITSDEESVSDSWILNLISKNFAYDYHETFLRILNSVDAPRSHWLLKAPIHSVYLDTLLRHYPHAVLLMVHRRLDEVLPSYCQLMRYFYNLYFEESDLTGRDASTRRAIQVIDKFIKCIVEFHTRPQQLIDEPYSNIFHVLYDDLMGKQIATVRRIYDHFGLPWSEEFEAKMRIWLRDNPQGKQGRHAYSLTEFGLTREDIEQRYANYIELFLRSSPLGVVNSDQHASNDTQVQNA</sequence>
<evidence type="ECO:0000313" key="2">
    <source>
        <dbReference type="EMBL" id="CAF3839276.1"/>
    </source>
</evidence>
<name>A0A8S2K563_9BILA</name>
<protein>
    <recommendedName>
        <fullName evidence="4">Sulfotransferase</fullName>
    </recommendedName>
</protein>
<dbReference type="InterPro" id="IPR027417">
    <property type="entry name" value="P-loop_NTPase"/>
</dbReference>
<evidence type="ECO:0000313" key="3">
    <source>
        <dbReference type="Proteomes" id="UP000682733"/>
    </source>
</evidence>
<organism evidence="2 3">
    <name type="scientific">Didymodactylos carnosus</name>
    <dbReference type="NCBI Taxonomy" id="1234261"/>
    <lineage>
        <taxon>Eukaryota</taxon>
        <taxon>Metazoa</taxon>
        <taxon>Spiralia</taxon>
        <taxon>Gnathifera</taxon>
        <taxon>Rotifera</taxon>
        <taxon>Eurotatoria</taxon>
        <taxon>Bdelloidea</taxon>
        <taxon>Philodinida</taxon>
        <taxon>Philodinidae</taxon>
        <taxon>Didymodactylos</taxon>
    </lineage>
</organism>
<proteinExistence type="predicted"/>
<dbReference type="EMBL" id="CAJNOK010008894">
    <property type="protein sequence ID" value="CAF1075483.1"/>
    <property type="molecule type" value="Genomic_DNA"/>
</dbReference>
<dbReference type="InterPro" id="IPR052736">
    <property type="entry name" value="Stf3_sulfotransferase"/>
</dbReference>
<evidence type="ECO:0008006" key="4">
    <source>
        <dbReference type="Google" id="ProtNLM"/>
    </source>
</evidence>
<comment type="caution">
    <text evidence="2">The sequence shown here is derived from an EMBL/GenBank/DDBJ whole genome shotgun (WGS) entry which is preliminary data.</text>
</comment>
<reference evidence="2" key="1">
    <citation type="submission" date="2021-02" db="EMBL/GenBank/DDBJ databases">
        <authorList>
            <person name="Nowell W R."/>
        </authorList>
    </citation>
    <scope>NUCLEOTIDE SEQUENCE</scope>
</reference>
<dbReference type="SUPFAM" id="SSF52540">
    <property type="entry name" value="P-loop containing nucleoside triphosphate hydrolases"/>
    <property type="match status" value="1"/>
</dbReference>
<dbReference type="Proteomes" id="UP000677228">
    <property type="component" value="Unassembled WGS sequence"/>
</dbReference>